<dbReference type="PANTHER" id="PTHR33477:SF3">
    <property type="entry name" value="P-LOOP NTPASE DOMAIN-CONTAINING PROTEIN LPA1 HOMOLOG 1"/>
    <property type="match status" value="1"/>
</dbReference>
<gene>
    <name evidence="1" type="ORF">NIES593_01635</name>
</gene>
<proteinExistence type="predicted"/>
<dbReference type="AlphaFoldDB" id="A0A1U7HTC4"/>
<name>A0A1U7HTC4_9CYAN</name>
<accession>A0A1U7HTC4</accession>
<organism evidence="1 2">
    <name type="scientific">Hydrococcus rivularis NIES-593</name>
    <dbReference type="NCBI Taxonomy" id="1921803"/>
    <lineage>
        <taxon>Bacteria</taxon>
        <taxon>Bacillati</taxon>
        <taxon>Cyanobacteriota</taxon>
        <taxon>Cyanophyceae</taxon>
        <taxon>Pleurocapsales</taxon>
        <taxon>Hydrococcaceae</taxon>
        <taxon>Hydrococcus</taxon>
    </lineage>
</organism>
<dbReference type="OrthoDB" id="23928at2"/>
<dbReference type="RefSeq" id="WP_073597905.1">
    <property type="nucleotide sequence ID" value="NZ_MRCB01000001.1"/>
</dbReference>
<dbReference type="InterPro" id="IPR027417">
    <property type="entry name" value="P-loop_NTPase"/>
</dbReference>
<comment type="caution">
    <text evidence="1">The sequence shown here is derived from an EMBL/GenBank/DDBJ whole genome shotgun (WGS) entry which is preliminary data.</text>
</comment>
<sequence>MLKQLTEQLLQVLNSIRVVPWQQIEQLFENFREMLVPIEEKWLDPQEMRSFVSRQLDEWYRQIEQEARRTSMDLVPLQRTIADWEQNIHQLESSYFEQYCRWQIFKEREIVALYEDPILDEVRDRFSSEELYQFIRGLMLRVYDLPRWKDLTKPTVVLISGTSGSGKSTLSTHLAQSCGMQKVFSTDETGRANTKAILDFLFGHQEAAKAFPALYQSSFEGSMESYYYQAIVTAIGVEGLAKRLHKQNTSALIEGVGLMPGILSEEVFERLNIDWLILQVDRQQHCQHFARRAQTATLRNAKRYREHFEMIRQIQEQLVEMGLKHELTIVENSSSIQQTVRMATERIKSPLTTQFVGVRNPIREEMSALLAMQRQHLPIAIRFDVKRAALNLGVLESQVVELLHRFGFEEVPNRRHQWMRRAIPANLG</sequence>
<evidence type="ECO:0000313" key="2">
    <source>
        <dbReference type="Proteomes" id="UP000186868"/>
    </source>
</evidence>
<dbReference type="SUPFAM" id="SSF52540">
    <property type="entry name" value="P-loop containing nucleoside triphosphate hydrolases"/>
    <property type="match status" value="1"/>
</dbReference>
<keyword evidence="2" id="KW-1185">Reference proteome</keyword>
<evidence type="ECO:0000313" key="1">
    <source>
        <dbReference type="EMBL" id="OKH26774.1"/>
    </source>
</evidence>
<dbReference type="EMBL" id="MRCB01000001">
    <property type="protein sequence ID" value="OKH26774.1"/>
    <property type="molecule type" value="Genomic_DNA"/>
</dbReference>
<reference evidence="1 2" key="1">
    <citation type="submission" date="2016-11" db="EMBL/GenBank/DDBJ databases">
        <title>Draft Genome Sequences of Nine Cyanobacterial Strains from Diverse Habitats.</title>
        <authorList>
            <person name="Zhu T."/>
            <person name="Hou S."/>
            <person name="Lu X."/>
            <person name="Hess W.R."/>
        </authorList>
    </citation>
    <scope>NUCLEOTIDE SEQUENCE [LARGE SCALE GENOMIC DNA]</scope>
    <source>
        <strain evidence="1 2">NIES-593</strain>
    </source>
</reference>
<dbReference type="Proteomes" id="UP000186868">
    <property type="component" value="Unassembled WGS sequence"/>
</dbReference>
<dbReference type="Gene3D" id="3.40.50.300">
    <property type="entry name" value="P-loop containing nucleotide triphosphate hydrolases"/>
    <property type="match status" value="1"/>
</dbReference>
<dbReference type="STRING" id="1921803.NIES593_01635"/>
<dbReference type="PANTHER" id="PTHR33477">
    <property type="entry name" value="P-LOOP NTPASE DOMAIN-CONTAINING PROTEIN LPA1 HOMOLOG 1"/>
    <property type="match status" value="1"/>
</dbReference>
<protein>
    <submittedName>
        <fullName evidence="1">Uncharacterized protein</fullName>
    </submittedName>
</protein>